<dbReference type="SUPFAM" id="SSF56112">
    <property type="entry name" value="Protein kinase-like (PK-like)"/>
    <property type="match status" value="1"/>
</dbReference>
<dbReference type="AlphaFoldDB" id="A0A932A7I6"/>
<reference evidence="9" key="1">
    <citation type="submission" date="2020-07" db="EMBL/GenBank/DDBJ databases">
        <title>Huge and variable diversity of episymbiotic CPR bacteria and DPANN archaea in groundwater ecosystems.</title>
        <authorList>
            <person name="He C.Y."/>
            <person name="Keren R."/>
            <person name="Whittaker M."/>
            <person name="Farag I.F."/>
            <person name="Doudna J."/>
            <person name="Cate J.H.D."/>
            <person name="Banfield J.F."/>
        </authorList>
    </citation>
    <scope>NUCLEOTIDE SEQUENCE</scope>
    <source>
        <strain evidence="9">NC_groundwater_580_Pr5_B-0.1um_64_19</strain>
    </source>
</reference>
<dbReference type="Pfam" id="PF00069">
    <property type="entry name" value="Pkinase"/>
    <property type="match status" value="1"/>
</dbReference>
<feature type="binding site" evidence="7">
    <location>
        <position position="41"/>
    </location>
    <ligand>
        <name>ATP</name>
        <dbReference type="ChEBI" id="CHEBI:30616"/>
    </ligand>
</feature>
<dbReference type="InterPro" id="IPR011009">
    <property type="entry name" value="Kinase-like_dom_sf"/>
</dbReference>
<evidence type="ECO:0000256" key="5">
    <source>
        <dbReference type="ARBA" id="ARBA00022777"/>
    </source>
</evidence>
<keyword evidence="3" id="KW-0808">Transferase</keyword>
<evidence type="ECO:0000256" key="3">
    <source>
        <dbReference type="ARBA" id="ARBA00022679"/>
    </source>
</evidence>
<evidence type="ECO:0000256" key="6">
    <source>
        <dbReference type="ARBA" id="ARBA00022840"/>
    </source>
</evidence>
<dbReference type="Gene3D" id="3.30.200.20">
    <property type="entry name" value="Phosphorylase Kinase, domain 1"/>
    <property type="match status" value="1"/>
</dbReference>
<gene>
    <name evidence="9" type="ORF">HYX28_05120</name>
</gene>
<keyword evidence="6 7" id="KW-0067">ATP-binding</keyword>
<evidence type="ECO:0000256" key="4">
    <source>
        <dbReference type="ARBA" id="ARBA00022741"/>
    </source>
</evidence>
<dbReference type="CDD" id="cd14014">
    <property type="entry name" value="STKc_PknB_like"/>
    <property type="match status" value="1"/>
</dbReference>
<accession>A0A932A7I6</accession>
<dbReference type="PROSITE" id="PS00107">
    <property type="entry name" value="PROTEIN_KINASE_ATP"/>
    <property type="match status" value="1"/>
</dbReference>
<dbReference type="Gene3D" id="2.120.10.30">
    <property type="entry name" value="TolB, C-terminal domain"/>
    <property type="match status" value="3"/>
</dbReference>
<dbReference type="InterPro" id="IPR008271">
    <property type="entry name" value="Ser/Thr_kinase_AS"/>
</dbReference>
<dbReference type="Gene3D" id="1.10.510.10">
    <property type="entry name" value="Transferase(Phosphotransferase) domain 1"/>
    <property type="match status" value="1"/>
</dbReference>
<dbReference type="PROSITE" id="PS50011">
    <property type="entry name" value="PROTEIN_KINASE_DOM"/>
    <property type="match status" value="1"/>
</dbReference>
<sequence>MPLSPGQRLGPYEIIAPLGAGGMGEVYRARDTRLDREVAVKVLSGDSQFTSDLKQRFEREARAISSLNHPHICTLHDVGRHEGTDYLVMELIDGQTLADRLQRGSLPLDQLLAYGEQIADALERAHRKGIVHRDLKPGNIMLTKSGAKLLDFGLAKPVSHHMAATAELTRAQSQPITERGTILGTYQYMAPEQIEGRESDARSDIFSFGAVLFEMATGKKAFEGKSQISVASAILEKDPPAISTLQPVSPVELDRVVQTCLAKDPEERWQSAGDIKLELGFVRGAARQKRAGPGSARTWQWAAALALLLVAAAFLAGNRLRPEAARPPLYRTSVLPPARHSFVAYDFAISPDGTRLAYTATDASGVSKLWIKNLATDANTEYSGTESATHPFWSPDGKDVAFYAGGRLVRLNTLSGATQNIATAIVGRGGAWSKDGQIVFVPAIGVGLGRVPAAGGTPAVATTVSANGPESHRWPTFLPDGRHFLFVVDWSTDRDGLYVASVDDPTPRLVAATMRGNTAYADGQLFFVKDGTLSAQPFNTNTFKLEGEPRVVVGQELEQDTGFNRSGFSVAEGGALIYQSRDSYSSRLIWFDRSGKELEAIGPPGPYHPTLSRDGRRLGMTVDSASDGHMRVHVLDLGRGTVTSVATDSERSEALIWSPDGTNIAYVTRGQHSQLFRRAADGSGEPELLAESSRVMTTDWSPDGRYILYMNFLHGAPELWTYDTVARKNEPRVVASSAEGQFSPDGRWLAYTVGGRTAEPVIFVQPFPGPGLRTQISAGGGTQPRWSPDGKELYYISVGKELMAVSIRVNGGVLEASAPQVLFRTRMHAPRYSLFQYDVSPDGKRFLINSLPREDAAAPLTLITDWTALGK</sequence>
<dbReference type="InterPro" id="IPR011042">
    <property type="entry name" value="6-blade_b-propeller_TolB-like"/>
</dbReference>
<dbReference type="InterPro" id="IPR011659">
    <property type="entry name" value="WD40"/>
</dbReference>
<dbReference type="PANTHER" id="PTHR43289:SF6">
    <property type="entry name" value="SERINE_THREONINE-PROTEIN KINASE NEKL-3"/>
    <property type="match status" value="1"/>
</dbReference>
<dbReference type="SUPFAM" id="SSF82171">
    <property type="entry name" value="DPP6 N-terminal domain-like"/>
    <property type="match status" value="2"/>
</dbReference>
<dbReference type="Proteomes" id="UP000779809">
    <property type="component" value="Unassembled WGS sequence"/>
</dbReference>
<evidence type="ECO:0000256" key="1">
    <source>
        <dbReference type="ARBA" id="ARBA00012513"/>
    </source>
</evidence>
<evidence type="ECO:0000256" key="7">
    <source>
        <dbReference type="PROSITE-ProRule" id="PRU10141"/>
    </source>
</evidence>
<evidence type="ECO:0000259" key="8">
    <source>
        <dbReference type="PROSITE" id="PS50011"/>
    </source>
</evidence>
<dbReference type="EC" id="2.7.11.1" evidence="1"/>
<dbReference type="GO" id="GO:0004674">
    <property type="term" value="F:protein serine/threonine kinase activity"/>
    <property type="evidence" value="ECO:0007669"/>
    <property type="project" value="UniProtKB-KW"/>
</dbReference>
<keyword evidence="4 7" id="KW-0547">Nucleotide-binding</keyword>
<dbReference type="FunFam" id="1.10.510.10:FF:000021">
    <property type="entry name" value="Serine/threonine protein kinase"/>
    <property type="match status" value="1"/>
</dbReference>
<dbReference type="PROSITE" id="PS00108">
    <property type="entry name" value="PROTEIN_KINASE_ST"/>
    <property type="match status" value="1"/>
</dbReference>
<comment type="caution">
    <text evidence="9">The sequence shown here is derived from an EMBL/GenBank/DDBJ whole genome shotgun (WGS) entry which is preliminary data.</text>
</comment>
<evidence type="ECO:0000313" key="9">
    <source>
        <dbReference type="EMBL" id="MBI2678141.1"/>
    </source>
</evidence>
<dbReference type="EMBL" id="JACPNR010000006">
    <property type="protein sequence ID" value="MBI2678141.1"/>
    <property type="molecule type" value="Genomic_DNA"/>
</dbReference>
<dbReference type="PANTHER" id="PTHR43289">
    <property type="entry name" value="MITOGEN-ACTIVATED PROTEIN KINASE KINASE KINASE 20-RELATED"/>
    <property type="match status" value="1"/>
</dbReference>
<dbReference type="Pfam" id="PF07676">
    <property type="entry name" value="PD40"/>
    <property type="match status" value="6"/>
</dbReference>
<protein>
    <recommendedName>
        <fullName evidence="1">non-specific serine/threonine protein kinase</fullName>
        <ecNumber evidence="1">2.7.11.1</ecNumber>
    </recommendedName>
</protein>
<evidence type="ECO:0000256" key="2">
    <source>
        <dbReference type="ARBA" id="ARBA00022527"/>
    </source>
</evidence>
<evidence type="ECO:0000313" key="10">
    <source>
        <dbReference type="Proteomes" id="UP000779809"/>
    </source>
</evidence>
<organism evidence="9 10">
    <name type="scientific">Candidatus Korobacter versatilis</name>
    <dbReference type="NCBI Taxonomy" id="658062"/>
    <lineage>
        <taxon>Bacteria</taxon>
        <taxon>Pseudomonadati</taxon>
        <taxon>Acidobacteriota</taxon>
        <taxon>Terriglobia</taxon>
        <taxon>Terriglobales</taxon>
        <taxon>Candidatus Korobacteraceae</taxon>
        <taxon>Candidatus Korobacter</taxon>
    </lineage>
</organism>
<keyword evidence="5 9" id="KW-0418">Kinase</keyword>
<dbReference type="GO" id="GO:0005524">
    <property type="term" value="F:ATP binding"/>
    <property type="evidence" value="ECO:0007669"/>
    <property type="project" value="UniProtKB-UniRule"/>
</dbReference>
<dbReference type="InterPro" id="IPR017441">
    <property type="entry name" value="Protein_kinase_ATP_BS"/>
</dbReference>
<feature type="domain" description="Protein kinase" evidence="8">
    <location>
        <begin position="12"/>
        <end position="282"/>
    </location>
</feature>
<proteinExistence type="predicted"/>
<name>A0A932A7I6_9BACT</name>
<dbReference type="SMART" id="SM00220">
    <property type="entry name" value="S_TKc"/>
    <property type="match status" value="1"/>
</dbReference>
<dbReference type="InterPro" id="IPR000719">
    <property type="entry name" value="Prot_kinase_dom"/>
</dbReference>
<keyword evidence="2" id="KW-0723">Serine/threonine-protein kinase</keyword>